<keyword evidence="4" id="KW-1185">Reference proteome</keyword>
<dbReference type="EMBL" id="CP094298">
    <property type="protein sequence ID" value="UNZ03955.1"/>
    <property type="molecule type" value="Genomic_DNA"/>
</dbReference>
<feature type="region of interest" description="Disordered" evidence="1">
    <location>
        <begin position="1"/>
        <end position="27"/>
    </location>
</feature>
<organism evidence="3 4">
    <name type="scientific">Streptomyces rimosus subsp. rimosus</name>
    <dbReference type="NCBI Taxonomy" id="132474"/>
    <lineage>
        <taxon>Bacteria</taxon>
        <taxon>Bacillati</taxon>
        <taxon>Actinomycetota</taxon>
        <taxon>Actinomycetes</taxon>
        <taxon>Kitasatosporales</taxon>
        <taxon>Streptomycetaceae</taxon>
        <taxon>Streptomyces</taxon>
    </lineage>
</organism>
<dbReference type="Proteomes" id="UP000829494">
    <property type="component" value="Chromosome"/>
</dbReference>
<feature type="domain" description="HTH cro/C1-type" evidence="2">
    <location>
        <begin position="46"/>
        <end position="89"/>
    </location>
</feature>
<dbReference type="InterPro" id="IPR010982">
    <property type="entry name" value="Lambda_DNA-bd_dom_sf"/>
</dbReference>
<reference evidence="3 4" key="1">
    <citation type="submission" date="2022-03" db="EMBL/GenBank/DDBJ databases">
        <title>Complete genome of Streptomyces rimosus ssp. rimosus R7 (=ATCC 10970).</title>
        <authorList>
            <person name="Beganovic S."/>
            <person name="Ruckert C."/>
            <person name="Busche T."/>
            <person name="Kalinowski J."/>
            <person name="Wittmann C."/>
        </authorList>
    </citation>
    <scope>NUCLEOTIDE SEQUENCE [LARGE SCALE GENOMIC DNA]</scope>
    <source>
        <strain evidence="3 4">R7</strain>
    </source>
</reference>
<dbReference type="InterPro" id="IPR001387">
    <property type="entry name" value="Cro/C1-type_HTH"/>
</dbReference>
<evidence type="ECO:0000313" key="3">
    <source>
        <dbReference type="EMBL" id="UNZ03955.1"/>
    </source>
</evidence>
<accession>A0ABY3Z1W1</accession>
<name>A0ABY3Z1W1_STRRM</name>
<dbReference type="RefSeq" id="WP_371282786.1">
    <property type="nucleotide sequence ID" value="NZ_CP043497.1"/>
</dbReference>
<feature type="compositionally biased region" description="Polar residues" evidence="1">
    <location>
        <begin position="1"/>
        <end position="18"/>
    </location>
</feature>
<gene>
    <name evidence="3" type="ORF">SRIMR7_17485</name>
</gene>
<evidence type="ECO:0000259" key="2">
    <source>
        <dbReference type="Pfam" id="PF13443"/>
    </source>
</evidence>
<evidence type="ECO:0000256" key="1">
    <source>
        <dbReference type="SAM" id="MobiDB-lite"/>
    </source>
</evidence>
<dbReference type="Pfam" id="PF13443">
    <property type="entry name" value="HTH_26"/>
    <property type="match status" value="1"/>
</dbReference>
<sequence>MYSSGTRTPSSVMATATTGGHVDTHLPGVGRRRASVERQLAVGMSLLDERGMALAQPAERVGVTVASLSVLKNDWARAIRYPTLSAICRGHAAPRRCQWWMRR</sequence>
<dbReference type="GeneID" id="300254389"/>
<evidence type="ECO:0000313" key="4">
    <source>
        <dbReference type="Proteomes" id="UP000829494"/>
    </source>
</evidence>
<protein>
    <recommendedName>
        <fullName evidence="2">HTH cro/C1-type domain-containing protein</fullName>
    </recommendedName>
</protein>
<proteinExistence type="predicted"/>
<dbReference type="SUPFAM" id="SSF47413">
    <property type="entry name" value="lambda repressor-like DNA-binding domains"/>
    <property type="match status" value="1"/>
</dbReference>